<dbReference type="Gene3D" id="1.10.555.10">
    <property type="entry name" value="Rho GTPase activation protein"/>
    <property type="match status" value="1"/>
</dbReference>
<accession>A0AAV8YZB8</accession>
<feature type="domain" description="Rho-GAP" evidence="4">
    <location>
        <begin position="650"/>
        <end position="840"/>
    </location>
</feature>
<feature type="compositionally biased region" description="Polar residues" evidence="2">
    <location>
        <begin position="386"/>
        <end position="404"/>
    </location>
</feature>
<dbReference type="PROSITE" id="PS50003">
    <property type="entry name" value="PH_DOMAIN"/>
    <property type="match status" value="1"/>
</dbReference>
<dbReference type="InterPro" id="IPR052227">
    <property type="entry name" value="Arf-Rho-GAP_ANK-PH_domain"/>
</dbReference>
<dbReference type="PANTHER" id="PTHR45899:SF2">
    <property type="entry name" value="RHO GTPASE ACTIVATING PROTEIN AT 15B, ISOFORM C"/>
    <property type="match status" value="1"/>
</dbReference>
<dbReference type="SUPFAM" id="SSF54236">
    <property type="entry name" value="Ubiquitin-like"/>
    <property type="match status" value="1"/>
</dbReference>
<dbReference type="EMBL" id="JAPWTK010000025">
    <property type="protein sequence ID" value="KAJ8957081.1"/>
    <property type="molecule type" value="Genomic_DNA"/>
</dbReference>
<dbReference type="InterPro" id="IPR008936">
    <property type="entry name" value="Rho_GTPase_activation_prot"/>
</dbReference>
<feature type="compositionally biased region" description="Low complexity" evidence="2">
    <location>
        <begin position="90"/>
        <end position="101"/>
    </location>
</feature>
<reference evidence="5" key="1">
    <citation type="journal article" date="2023" name="Insect Mol. Biol.">
        <title>Genome sequencing provides insights into the evolution of gene families encoding plant cell wall-degrading enzymes in longhorned beetles.</title>
        <authorList>
            <person name="Shin N.R."/>
            <person name="Okamura Y."/>
            <person name="Kirsch R."/>
            <person name="Pauchet Y."/>
        </authorList>
    </citation>
    <scope>NUCLEOTIDE SEQUENCE</scope>
    <source>
        <strain evidence="5">AMC_N1</strain>
    </source>
</reference>
<evidence type="ECO:0000259" key="4">
    <source>
        <dbReference type="PROSITE" id="PS50238"/>
    </source>
</evidence>
<feature type="region of interest" description="Disordered" evidence="2">
    <location>
        <begin position="130"/>
        <end position="188"/>
    </location>
</feature>
<keyword evidence="1" id="KW-0343">GTPase activation</keyword>
<feature type="region of interest" description="Disordered" evidence="2">
    <location>
        <begin position="378"/>
        <end position="404"/>
    </location>
</feature>
<dbReference type="CDD" id="cd17113">
    <property type="entry name" value="RA_ARAPs"/>
    <property type="match status" value="1"/>
</dbReference>
<evidence type="ECO:0000259" key="3">
    <source>
        <dbReference type="PROSITE" id="PS50003"/>
    </source>
</evidence>
<feature type="region of interest" description="Disordered" evidence="2">
    <location>
        <begin position="84"/>
        <end position="103"/>
    </location>
</feature>
<sequence length="1096" mass="125311">MNSPLPSSRNLDVKKPVPTPRRTREKTCAQILESEENCNTFTRTVSSISSASKQIAGDIGQLVQDRKKAVIEGTRQSVRRITRRFSSASQEQNNVENVPNQNDEESINIFSSIKFGSPISQTENIYNNVDDENECTSSDEDIVSLPPPAHPPPPLPDESIYDAPNSVASSSSTSGHSVNRNQTGVTHKQDHYESVFPPYPYNSDSESCVDFVAETLERNVNLSRSSSWKFYDSATSNTKENVYHDIEAPLQNPIENTCKSDFDHNSNISSASSLEIRNSLYENHEIISQVSTPSRPSKSIIFQFDPLTKTSNGNNVDRIFSECATGQSNDMKFLEELLQGDLYGNISSAHTIDEWSISNESENEEVFNPPTPPMRVDSLPEEEQDQCSNSKSRTNWFTNETSRQSQTENKKLSWFKQVLEKAPEVVRGMKNKDNMIERPPIGVKSFIQKRGMLYKVQGGPVEDLFGEYSGRWCILENSNFLCYSDNSCNNLKEHFPAQSLLSIQILQDKKYNYRYDNDDLHCFELNITGKSRGGHIYGSRSTSERRIWMQLIAESLTSKFSSKVTTNFTRMGWAYVREDNQPVKKMDLRKARCIVLQSYQDTENNPRTNDKGPNMLIDCPDLVLYLRMWTSRETKVWCHIIKLDAHNNGANIEQQQLTKNDVPVIVEKCVNFVYAHGSMTEGIYRKAGSGSAVSEILMKFRKDAFGVQLTGDTCTEYEVATALKRFFRDLPEPLLGSNQLQYLYEVSKHKNVDERIRMYRASLDQLPPISYKTARKLFGHLHFISSQSKKNLMSVENLASIWGPTLMHYEDRDGLTSVNHNHQRDAEVVGQLIKMYRDIFPEDPGELEKEQHMLRVLEKYTKSPQGVSKKTAGELRIWIFLHNKEGKSYNVAVGPNKTAYEVCIELCANIKLPVHETVLEEVVLSDKLVRPIHHEEKVLDVVLKWGYWDELDRKDNYLTIAPLSKYWEFILEKPLPVSGELRYADSKSRLFKLLTFQFSQGRLTCFKEKSGETVLHSWNIEDIIWYLGHESKRNPPSRWTITFIEVSKQPNRTKNAPYFGNVLVWTDASLRANWLSAMLKSRYPNNLAPPPNFLGI</sequence>
<keyword evidence="6" id="KW-1185">Reference proteome</keyword>
<dbReference type="AlphaFoldDB" id="A0AAV8YZB8"/>
<evidence type="ECO:0000313" key="6">
    <source>
        <dbReference type="Proteomes" id="UP001162162"/>
    </source>
</evidence>
<feature type="compositionally biased region" description="Low complexity" evidence="2">
    <location>
        <begin position="166"/>
        <end position="177"/>
    </location>
</feature>
<dbReference type="InterPro" id="IPR000198">
    <property type="entry name" value="RhoGAP_dom"/>
</dbReference>
<dbReference type="SUPFAM" id="SSF50729">
    <property type="entry name" value="PH domain-like"/>
    <property type="match status" value="1"/>
</dbReference>
<dbReference type="Pfam" id="PF00620">
    <property type="entry name" value="RhoGAP"/>
    <property type="match status" value="1"/>
</dbReference>
<feature type="region of interest" description="Disordered" evidence="2">
    <location>
        <begin position="1"/>
        <end position="25"/>
    </location>
</feature>
<evidence type="ECO:0000313" key="5">
    <source>
        <dbReference type="EMBL" id="KAJ8957081.1"/>
    </source>
</evidence>
<dbReference type="InterPro" id="IPR001849">
    <property type="entry name" value="PH_domain"/>
</dbReference>
<feature type="compositionally biased region" description="Pro residues" evidence="2">
    <location>
        <begin position="145"/>
        <end position="156"/>
    </location>
</feature>
<dbReference type="Pfam" id="PF00169">
    <property type="entry name" value="PH"/>
    <property type="match status" value="1"/>
</dbReference>
<feature type="compositionally biased region" description="Polar residues" evidence="2">
    <location>
        <begin position="1"/>
        <end position="10"/>
    </location>
</feature>
<gene>
    <name evidence="5" type="ORF">NQ318_007294</name>
</gene>
<dbReference type="Proteomes" id="UP001162162">
    <property type="component" value="Unassembled WGS sequence"/>
</dbReference>
<proteinExistence type="predicted"/>
<dbReference type="InterPro" id="IPR011993">
    <property type="entry name" value="PH-like_dom_sf"/>
</dbReference>
<name>A0AAV8YZB8_9CUCU</name>
<dbReference type="GO" id="GO:0005737">
    <property type="term" value="C:cytoplasm"/>
    <property type="evidence" value="ECO:0007669"/>
    <property type="project" value="TreeGrafter"/>
</dbReference>
<dbReference type="SMART" id="SM00324">
    <property type="entry name" value="RhoGAP"/>
    <property type="match status" value="1"/>
</dbReference>
<dbReference type="GO" id="GO:0071944">
    <property type="term" value="C:cell periphery"/>
    <property type="evidence" value="ECO:0007669"/>
    <property type="project" value="UniProtKB-ARBA"/>
</dbReference>
<dbReference type="GO" id="GO:0005096">
    <property type="term" value="F:GTPase activator activity"/>
    <property type="evidence" value="ECO:0007669"/>
    <property type="project" value="UniProtKB-KW"/>
</dbReference>
<dbReference type="GO" id="GO:0048699">
    <property type="term" value="P:generation of neurons"/>
    <property type="evidence" value="ECO:0007669"/>
    <property type="project" value="UniProtKB-ARBA"/>
</dbReference>
<evidence type="ECO:0000256" key="1">
    <source>
        <dbReference type="ARBA" id="ARBA00022468"/>
    </source>
</evidence>
<dbReference type="SMART" id="SM00233">
    <property type="entry name" value="PH"/>
    <property type="match status" value="2"/>
</dbReference>
<dbReference type="InterPro" id="IPR029071">
    <property type="entry name" value="Ubiquitin-like_domsf"/>
</dbReference>
<comment type="caution">
    <text evidence="5">The sequence shown here is derived from an EMBL/GenBank/DDBJ whole genome shotgun (WGS) entry which is preliminary data.</text>
</comment>
<dbReference type="PROSITE" id="PS50238">
    <property type="entry name" value="RHOGAP"/>
    <property type="match status" value="1"/>
</dbReference>
<evidence type="ECO:0000256" key="2">
    <source>
        <dbReference type="SAM" id="MobiDB-lite"/>
    </source>
</evidence>
<feature type="domain" description="PH" evidence="3">
    <location>
        <begin position="446"/>
        <end position="557"/>
    </location>
</feature>
<dbReference type="SUPFAM" id="SSF48350">
    <property type="entry name" value="GTPase activation domain, GAP"/>
    <property type="match status" value="1"/>
</dbReference>
<dbReference type="GO" id="GO:0007165">
    <property type="term" value="P:signal transduction"/>
    <property type="evidence" value="ECO:0007669"/>
    <property type="project" value="InterPro"/>
</dbReference>
<dbReference type="Gene3D" id="2.30.29.30">
    <property type="entry name" value="Pleckstrin-homology domain (PH domain)/Phosphotyrosine-binding domain (PTB)"/>
    <property type="match status" value="1"/>
</dbReference>
<dbReference type="PANTHER" id="PTHR45899">
    <property type="entry name" value="RHO GTPASE ACTIVATING PROTEIN AT 15B, ISOFORM C"/>
    <property type="match status" value="1"/>
</dbReference>
<feature type="compositionally biased region" description="Acidic residues" evidence="2">
    <location>
        <begin position="130"/>
        <end position="142"/>
    </location>
</feature>
<protein>
    <submittedName>
        <fullName evidence="5">Uncharacterized protein</fullName>
    </submittedName>
</protein>
<organism evidence="5 6">
    <name type="scientific">Aromia moschata</name>
    <dbReference type="NCBI Taxonomy" id="1265417"/>
    <lineage>
        <taxon>Eukaryota</taxon>
        <taxon>Metazoa</taxon>
        <taxon>Ecdysozoa</taxon>
        <taxon>Arthropoda</taxon>
        <taxon>Hexapoda</taxon>
        <taxon>Insecta</taxon>
        <taxon>Pterygota</taxon>
        <taxon>Neoptera</taxon>
        <taxon>Endopterygota</taxon>
        <taxon>Coleoptera</taxon>
        <taxon>Polyphaga</taxon>
        <taxon>Cucujiformia</taxon>
        <taxon>Chrysomeloidea</taxon>
        <taxon>Cerambycidae</taxon>
        <taxon>Cerambycinae</taxon>
        <taxon>Callichromatini</taxon>
        <taxon>Aromia</taxon>
    </lineage>
</organism>
<dbReference type="GO" id="GO:0005547">
    <property type="term" value="F:phosphatidylinositol-3,4,5-trisphosphate binding"/>
    <property type="evidence" value="ECO:0007669"/>
    <property type="project" value="TreeGrafter"/>
</dbReference>